<keyword evidence="8" id="KW-0735">Signal-anchor</keyword>
<evidence type="ECO:0000313" key="15">
    <source>
        <dbReference type="EMBL" id="GAA4021051.1"/>
    </source>
</evidence>
<keyword evidence="16" id="KW-1185">Reference proteome</keyword>
<evidence type="ECO:0000256" key="6">
    <source>
        <dbReference type="ARBA" id="ARBA00022723"/>
    </source>
</evidence>
<dbReference type="PANTHER" id="PTHR46025:SF3">
    <property type="entry name" value="XYLOSYLTRANSFERASE OXT"/>
    <property type="match status" value="1"/>
</dbReference>
<evidence type="ECO:0000256" key="1">
    <source>
        <dbReference type="ARBA" id="ARBA00004323"/>
    </source>
</evidence>
<dbReference type="RefSeq" id="WP_344762897.1">
    <property type="nucleotide sequence ID" value="NZ_BAAAZE010000008.1"/>
</dbReference>
<name>A0ABP7T4Q4_9BURK</name>
<evidence type="ECO:0000256" key="14">
    <source>
        <dbReference type="ARBA" id="ARBA00042865"/>
    </source>
</evidence>
<evidence type="ECO:0000256" key="13">
    <source>
        <dbReference type="ARBA" id="ARBA00023180"/>
    </source>
</evidence>
<dbReference type="Proteomes" id="UP001501353">
    <property type="component" value="Unassembled WGS sequence"/>
</dbReference>
<gene>
    <name evidence="15" type="ORF">GCM10022212_17380</name>
</gene>
<evidence type="ECO:0000256" key="3">
    <source>
        <dbReference type="ARBA" id="ARBA00022676"/>
    </source>
</evidence>
<keyword evidence="10" id="KW-0333">Golgi apparatus</keyword>
<evidence type="ECO:0000256" key="9">
    <source>
        <dbReference type="ARBA" id="ARBA00022989"/>
    </source>
</evidence>
<dbReference type="PANTHER" id="PTHR46025">
    <property type="entry name" value="XYLOSYLTRANSFERASE OXT"/>
    <property type="match status" value="1"/>
</dbReference>
<comment type="subcellular location">
    <subcellularLocation>
        <location evidence="2">Endoplasmic reticulum membrane</location>
        <topology evidence="2">Single-pass type II membrane protein</topology>
    </subcellularLocation>
    <subcellularLocation>
        <location evidence="1">Golgi apparatus membrane</location>
        <topology evidence="1">Single-pass type II membrane protein</topology>
    </subcellularLocation>
</comment>
<evidence type="ECO:0000256" key="4">
    <source>
        <dbReference type="ARBA" id="ARBA00022679"/>
    </source>
</evidence>
<dbReference type="EMBL" id="BAAAZE010000008">
    <property type="protein sequence ID" value="GAA4021051.1"/>
    <property type="molecule type" value="Genomic_DNA"/>
</dbReference>
<evidence type="ECO:0000256" key="5">
    <source>
        <dbReference type="ARBA" id="ARBA00022692"/>
    </source>
</evidence>
<dbReference type="Pfam" id="PF02485">
    <property type="entry name" value="Branch"/>
    <property type="match status" value="1"/>
</dbReference>
<keyword evidence="12" id="KW-1015">Disulfide bond</keyword>
<proteinExistence type="predicted"/>
<evidence type="ECO:0000256" key="11">
    <source>
        <dbReference type="ARBA" id="ARBA00023136"/>
    </source>
</evidence>
<keyword evidence="13" id="KW-0325">Glycoprotein</keyword>
<dbReference type="InterPro" id="IPR003406">
    <property type="entry name" value="Glyco_trans_14"/>
</dbReference>
<keyword evidence="9" id="KW-1133">Transmembrane helix</keyword>
<reference evidence="16" key="1">
    <citation type="journal article" date="2019" name="Int. J. Syst. Evol. Microbiol.">
        <title>The Global Catalogue of Microorganisms (GCM) 10K type strain sequencing project: providing services to taxonomists for standard genome sequencing and annotation.</title>
        <authorList>
            <consortium name="The Broad Institute Genomics Platform"/>
            <consortium name="The Broad Institute Genome Sequencing Center for Infectious Disease"/>
            <person name="Wu L."/>
            <person name="Ma J."/>
        </authorList>
    </citation>
    <scope>NUCLEOTIDE SEQUENCE [LARGE SCALE GENOMIC DNA]</scope>
    <source>
        <strain evidence="16">JCM 16673</strain>
    </source>
</reference>
<dbReference type="InterPro" id="IPR043538">
    <property type="entry name" value="XYLT"/>
</dbReference>
<keyword evidence="11" id="KW-0472">Membrane</keyword>
<organism evidence="15 16">
    <name type="scientific">Actimicrobium antarcticum</name>
    <dbReference type="NCBI Taxonomy" id="1051899"/>
    <lineage>
        <taxon>Bacteria</taxon>
        <taxon>Pseudomonadati</taxon>
        <taxon>Pseudomonadota</taxon>
        <taxon>Betaproteobacteria</taxon>
        <taxon>Burkholderiales</taxon>
        <taxon>Oxalobacteraceae</taxon>
        <taxon>Actimicrobium</taxon>
    </lineage>
</organism>
<comment type="caution">
    <text evidence="15">The sequence shown here is derived from an EMBL/GenBank/DDBJ whole genome shotgun (WGS) entry which is preliminary data.</text>
</comment>
<evidence type="ECO:0000256" key="2">
    <source>
        <dbReference type="ARBA" id="ARBA00004648"/>
    </source>
</evidence>
<evidence type="ECO:0000256" key="8">
    <source>
        <dbReference type="ARBA" id="ARBA00022968"/>
    </source>
</evidence>
<accession>A0ABP7T4Q4</accession>
<keyword evidence="7" id="KW-0256">Endoplasmic reticulum</keyword>
<keyword evidence="6" id="KW-0479">Metal-binding</keyword>
<evidence type="ECO:0000313" key="16">
    <source>
        <dbReference type="Proteomes" id="UP001501353"/>
    </source>
</evidence>
<sequence length="297" mass="33273">MKIAYLVLAHDKPRHLQRLITALSSASASFFVHIDKKSESADFEAIKGDRIRFLAERTSVFWGDFSQVEAILSLLRAAIADDGNFDRFVLLSGADYPLRSVSFIEQFFASHPGNEFMNLVAMPSAAAGKPISRLTTYRIRSGDSLLNKISQKIRILIGVLPDQRDYKTVFKQFEPFAGSTWWALSRVACEHILAFTAREALVVEFFKNTVCPDESFFQTILGNSRFRPAIVRNLTYTDWSAGAASPSVIDEQHLALLRQNSTFAAADTYGAGEMLFARKFNDDAGDLLVRLDQQLRS</sequence>
<protein>
    <recommendedName>
        <fullName evidence="14">Peptide O-xylosyltransferase</fullName>
    </recommendedName>
</protein>
<evidence type="ECO:0000256" key="7">
    <source>
        <dbReference type="ARBA" id="ARBA00022824"/>
    </source>
</evidence>
<keyword evidence="5" id="KW-0812">Transmembrane</keyword>
<keyword evidence="4" id="KW-0808">Transferase</keyword>
<evidence type="ECO:0000256" key="12">
    <source>
        <dbReference type="ARBA" id="ARBA00023157"/>
    </source>
</evidence>
<evidence type="ECO:0000256" key="10">
    <source>
        <dbReference type="ARBA" id="ARBA00023034"/>
    </source>
</evidence>
<keyword evidence="3" id="KW-0328">Glycosyltransferase</keyword>